<feature type="domain" description="CBM1" evidence="6">
    <location>
        <begin position="680"/>
        <end position="716"/>
    </location>
</feature>
<dbReference type="PANTHER" id="PTHR34997:SF1">
    <property type="entry name" value="PEPTIDOGLYCAN-BINDING LYSIN DOMAIN"/>
    <property type="match status" value="1"/>
</dbReference>
<dbReference type="PROSITE" id="PS51164">
    <property type="entry name" value="CBM1_2"/>
    <property type="match status" value="1"/>
</dbReference>
<sequence>MKLIHHLLHICLFVLFNNVVHASFRNSVYEIQQGQQIAGAAQRLGALASSFSSVPPSSSTSVSFTTSSFSSSFSSSPVSSSSALPSASVSFQIYQATNLPTAPTPPTSCANALTAPVACNATIQLMGTHPITYQGSLLAVCTSACDNSLTSYRSSVASACNGYQIPGPNNVSYAPTLAVDTISGPYRAQCSKDQSSGSFCGPTLSTYSSQNGISGYSSNQLCTSCFLGTLKSVLQNPLTYSSALFSTFQSAIASCGSAFSSYNMTASSPTSMFSKGTAYVDISSNVTASVACSDNGRTITLSSASTCSAIATQYSVSQADIQFNNPTISSLNCTVGIKSGTSLCLPQKCTLYTIPSNSNCSSIVQTVNKQSLAGSGQNITVAQLQRSVYSACLNMLLKLTPTSYNPELGPGCSNIASRVGTAICISPHGGFPALATAPSSVSRSYPIYSGTVAPPGPTASGSTSACAACQQLIATRTDGLTNDPLLDAIVLNDFLAINTGVNYNCSNLVTGNNYCVAPYPPLSSGGVPVPTLSANYSSATIYSSALPTPTSSDYSSISYPSAYIPVPTNVAPGTISPCDFYYITVSGDSCSSVEAAYNISSVQFQQWNPTIAAGCDALPVNEGVCVLVASTTSTTTIPVSSSSVSTSFSSSIPSSSSIPPSSTVHSSSVPASSTSGASGPAQSKFGQCGGTGWTGPTTCQSGSTCTVLNSFYSQDHFPMGKAG</sequence>
<organism evidence="8 9">
    <name type="scientific">Sistotremastrum niveocremeum HHB9708</name>
    <dbReference type="NCBI Taxonomy" id="1314777"/>
    <lineage>
        <taxon>Eukaryota</taxon>
        <taxon>Fungi</taxon>
        <taxon>Dikarya</taxon>
        <taxon>Basidiomycota</taxon>
        <taxon>Agaricomycotina</taxon>
        <taxon>Agaricomycetes</taxon>
        <taxon>Sistotremastrales</taxon>
        <taxon>Sistotremastraceae</taxon>
        <taxon>Sertulicium</taxon>
        <taxon>Sertulicium niveocremeum</taxon>
    </lineage>
</organism>
<keyword evidence="2 5" id="KW-0732">Signal</keyword>
<dbReference type="InterPro" id="IPR036779">
    <property type="entry name" value="LysM_dom_sf"/>
</dbReference>
<dbReference type="Gene3D" id="3.10.350.10">
    <property type="entry name" value="LysM domain"/>
    <property type="match status" value="3"/>
</dbReference>
<dbReference type="SUPFAM" id="SSF54106">
    <property type="entry name" value="LysM domain"/>
    <property type="match status" value="1"/>
</dbReference>
<evidence type="ECO:0008006" key="10">
    <source>
        <dbReference type="Google" id="ProtNLM"/>
    </source>
</evidence>
<protein>
    <recommendedName>
        <fullName evidence="10">CBM1 domain-containing protein</fullName>
    </recommendedName>
</protein>
<proteinExistence type="predicted"/>
<dbReference type="OrthoDB" id="5985073at2759"/>
<dbReference type="InterPro" id="IPR052210">
    <property type="entry name" value="LysM1-like"/>
</dbReference>
<dbReference type="GO" id="GO:0008061">
    <property type="term" value="F:chitin binding"/>
    <property type="evidence" value="ECO:0007669"/>
    <property type="project" value="UniProtKB-KW"/>
</dbReference>
<feature type="region of interest" description="Disordered" evidence="4">
    <location>
        <begin position="653"/>
        <end position="682"/>
    </location>
</feature>
<dbReference type="PANTHER" id="PTHR34997">
    <property type="entry name" value="AM15"/>
    <property type="match status" value="1"/>
</dbReference>
<dbReference type="InterPro" id="IPR018392">
    <property type="entry name" value="LysM"/>
</dbReference>
<feature type="domain" description="LysM" evidence="7">
    <location>
        <begin position="297"/>
        <end position="345"/>
    </location>
</feature>
<evidence type="ECO:0000256" key="5">
    <source>
        <dbReference type="SAM" id="SignalP"/>
    </source>
</evidence>
<dbReference type="SMART" id="SM00236">
    <property type="entry name" value="fCBD"/>
    <property type="match status" value="1"/>
</dbReference>
<dbReference type="SUPFAM" id="SSF57180">
    <property type="entry name" value="Cellulose-binding domain"/>
    <property type="match status" value="1"/>
</dbReference>
<dbReference type="Proteomes" id="UP000076722">
    <property type="component" value="Unassembled WGS sequence"/>
</dbReference>
<evidence type="ECO:0000256" key="4">
    <source>
        <dbReference type="SAM" id="MobiDB-lite"/>
    </source>
</evidence>
<dbReference type="AlphaFoldDB" id="A0A164Y1D4"/>
<evidence type="ECO:0000256" key="3">
    <source>
        <dbReference type="ARBA" id="ARBA00023026"/>
    </source>
</evidence>
<feature type="compositionally biased region" description="Low complexity" evidence="4">
    <location>
        <begin position="653"/>
        <end position="678"/>
    </location>
</feature>
<reference evidence="8 9" key="1">
    <citation type="journal article" date="2016" name="Mol. Biol. Evol.">
        <title>Comparative Genomics of Early-Diverging Mushroom-Forming Fungi Provides Insights into the Origins of Lignocellulose Decay Capabilities.</title>
        <authorList>
            <person name="Nagy L.G."/>
            <person name="Riley R."/>
            <person name="Tritt A."/>
            <person name="Adam C."/>
            <person name="Daum C."/>
            <person name="Floudas D."/>
            <person name="Sun H."/>
            <person name="Yadav J.S."/>
            <person name="Pangilinan J."/>
            <person name="Larsson K.H."/>
            <person name="Matsuura K."/>
            <person name="Barry K."/>
            <person name="Labutti K."/>
            <person name="Kuo R."/>
            <person name="Ohm R.A."/>
            <person name="Bhattacharya S.S."/>
            <person name="Shirouzu T."/>
            <person name="Yoshinaga Y."/>
            <person name="Martin F.M."/>
            <person name="Grigoriev I.V."/>
            <person name="Hibbett D.S."/>
        </authorList>
    </citation>
    <scope>NUCLEOTIDE SEQUENCE [LARGE SCALE GENOMIC DNA]</scope>
    <source>
        <strain evidence="8 9">HHB9708</strain>
    </source>
</reference>
<evidence type="ECO:0000313" key="9">
    <source>
        <dbReference type="Proteomes" id="UP000076722"/>
    </source>
</evidence>
<evidence type="ECO:0000259" key="6">
    <source>
        <dbReference type="PROSITE" id="PS51164"/>
    </source>
</evidence>
<feature type="chain" id="PRO_5007854527" description="CBM1 domain-containing protein" evidence="5">
    <location>
        <begin position="23"/>
        <end position="723"/>
    </location>
</feature>
<evidence type="ECO:0000256" key="2">
    <source>
        <dbReference type="ARBA" id="ARBA00022729"/>
    </source>
</evidence>
<gene>
    <name evidence="8" type="ORF">SISNIDRAFT_483044</name>
</gene>
<name>A0A164Y1D4_9AGAM</name>
<evidence type="ECO:0000259" key="7">
    <source>
        <dbReference type="PROSITE" id="PS51782"/>
    </source>
</evidence>
<feature type="signal peptide" evidence="5">
    <location>
        <begin position="1"/>
        <end position="22"/>
    </location>
</feature>
<dbReference type="STRING" id="1314777.A0A164Y1D4"/>
<dbReference type="Pfam" id="PF00734">
    <property type="entry name" value="CBM_1"/>
    <property type="match status" value="1"/>
</dbReference>
<evidence type="ECO:0000256" key="1">
    <source>
        <dbReference type="ARBA" id="ARBA00022669"/>
    </source>
</evidence>
<dbReference type="PROSITE" id="PS51782">
    <property type="entry name" value="LYSM"/>
    <property type="match status" value="2"/>
</dbReference>
<dbReference type="GO" id="GO:0005975">
    <property type="term" value="P:carbohydrate metabolic process"/>
    <property type="evidence" value="ECO:0007669"/>
    <property type="project" value="InterPro"/>
</dbReference>
<evidence type="ECO:0000313" key="8">
    <source>
        <dbReference type="EMBL" id="KZS96487.1"/>
    </source>
</evidence>
<dbReference type="GO" id="GO:0030248">
    <property type="term" value="F:cellulose binding"/>
    <property type="evidence" value="ECO:0007669"/>
    <property type="project" value="InterPro"/>
</dbReference>
<dbReference type="SMART" id="SM00257">
    <property type="entry name" value="LysM"/>
    <property type="match status" value="2"/>
</dbReference>
<dbReference type="InterPro" id="IPR035971">
    <property type="entry name" value="CBD_sf"/>
</dbReference>
<dbReference type="EMBL" id="KV419399">
    <property type="protein sequence ID" value="KZS96487.1"/>
    <property type="molecule type" value="Genomic_DNA"/>
</dbReference>
<keyword evidence="9" id="KW-1185">Reference proteome</keyword>
<keyword evidence="1" id="KW-0147">Chitin-binding</keyword>
<dbReference type="CDD" id="cd00118">
    <property type="entry name" value="LysM"/>
    <property type="match status" value="1"/>
</dbReference>
<keyword evidence="3" id="KW-0843">Virulence</keyword>
<dbReference type="Pfam" id="PF01476">
    <property type="entry name" value="LysM"/>
    <property type="match status" value="2"/>
</dbReference>
<accession>A0A164Y1D4</accession>
<feature type="domain" description="LysM" evidence="7">
    <location>
        <begin position="580"/>
        <end position="626"/>
    </location>
</feature>
<dbReference type="GO" id="GO:0005576">
    <property type="term" value="C:extracellular region"/>
    <property type="evidence" value="ECO:0007669"/>
    <property type="project" value="InterPro"/>
</dbReference>
<dbReference type="InterPro" id="IPR000254">
    <property type="entry name" value="CBD"/>
</dbReference>